<evidence type="ECO:0000313" key="5">
    <source>
        <dbReference type="Proteomes" id="UP000077407"/>
    </source>
</evidence>
<feature type="domain" description="Alcohol dehydrogenase-like C-terminal" evidence="2">
    <location>
        <begin position="206"/>
        <end position="330"/>
    </location>
</feature>
<sequence>MKTKAVRLYGKNDLRLEEFELPEIKDDEILVQVVSDSICMSTYKAAVQGPDHKRVPKDVDKNPVIVGHEFAGNIIKVGAKWKGQFKEGGKFAQQPALNYKGSMASPGYSYKYFGGDATYMIIPHEVMELGCLLNYNGESYYEASLAEPMSCIIGGYHASFHTKMGCYQHLMGIREGGKLGLLAATGPMGLGSIEYVINCDRRPSMIVVTDIDDKRIERAKEIFDKDKIKKEKGIDLIFVNTKDIDDVPAYLRKLTDGTGFDDVYVYAPVKQVVEQADKVLARDGCLNFFSGPTDKNFSGELNYYNVHYGSTHVIGTTGGNTDDLKESLKMTEDGIMNPAVMITHIGGLDCVAETTVNLPKIPGGKKLIYTNINMELTAIDDFEEKGKTNPVFAELAKITKRHNRLWSTEAEKYLLKTMCKL</sequence>
<feature type="domain" description="Alcohol dehydrogenase-like N-terminal" evidence="3">
    <location>
        <begin position="26"/>
        <end position="125"/>
    </location>
</feature>
<dbReference type="InterPro" id="IPR013149">
    <property type="entry name" value="ADH-like_C"/>
</dbReference>
<dbReference type="SUPFAM" id="SSF51735">
    <property type="entry name" value="NAD(P)-binding Rossmann-fold domains"/>
    <property type="match status" value="1"/>
</dbReference>
<dbReference type="InterPro" id="IPR013154">
    <property type="entry name" value="ADH-like_N"/>
</dbReference>
<proteinExistence type="predicted"/>
<dbReference type="CDD" id="cd08238">
    <property type="entry name" value="sorbose_phosphate_red"/>
    <property type="match status" value="1"/>
</dbReference>
<dbReference type="AlphaFoldDB" id="A0A162L7Z7"/>
<dbReference type="Pfam" id="PF08240">
    <property type="entry name" value="ADH_N"/>
    <property type="match status" value="1"/>
</dbReference>
<dbReference type="PANTHER" id="PTHR43401:SF2">
    <property type="entry name" value="L-THREONINE 3-DEHYDROGENASE"/>
    <property type="match status" value="1"/>
</dbReference>
<dbReference type="PATRIC" id="fig|1538.10.peg.593"/>
<evidence type="ECO:0000256" key="1">
    <source>
        <dbReference type="ARBA" id="ARBA00023002"/>
    </source>
</evidence>
<dbReference type="OrthoDB" id="9787435at2"/>
<dbReference type="EMBL" id="LITT01000001">
    <property type="protein sequence ID" value="OAA92402.1"/>
    <property type="molecule type" value="Genomic_DNA"/>
</dbReference>
<dbReference type="Pfam" id="PF00107">
    <property type="entry name" value="ADH_zinc_N"/>
    <property type="match status" value="1"/>
</dbReference>
<dbReference type="Gene3D" id="3.90.180.10">
    <property type="entry name" value="Medium-chain alcohol dehydrogenases, catalytic domain"/>
    <property type="match status" value="1"/>
</dbReference>
<dbReference type="SUPFAM" id="SSF50129">
    <property type="entry name" value="GroES-like"/>
    <property type="match status" value="1"/>
</dbReference>
<comment type="caution">
    <text evidence="4">The sequence shown here is derived from an EMBL/GenBank/DDBJ whole genome shotgun (WGS) entry which is preliminary data.</text>
</comment>
<evidence type="ECO:0000313" key="4">
    <source>
        <dbReference type="EMBL" id="OAA92402.1"/>
    </source>
</evidence>
<dbReference type="Gene3D" id="3.40.50.720">
    <property type="entry name" value="NAD(P)-binding Rossmann-like Domain"/>
    <property type="match status" value="1"/>
</dbReference>
<accession>A0A162L7Z7</accession>
<dbReference type="RefSeq" id="WP_063553773.1">
    <property type="nucleotide sequence ID" value="NZ_LITT01000001.1"/>
</dbReference>
<dbReference type="EC" id="1.1.1.14" evidence="4"/>
<gene>
    <name evidence="4" type="primary">gutB_1</name>
    <name evidence="4" type="ORF">WY13_00111</name>
</gene>
<dbReference type="InterPro" id="IPR050129">
    <property type="entry name" value="Zn_alcohol_dh"/>
</dbReference>
<dbReference type="GO" id="GO:0003939">
    <property type="term" value="F:L-iditol 2-dehydrogenase (NAD+) activity"/>
    <property type="evidence" value="ECO:0007669"/>
    <property type="project" value="UniProtKB-EC"/>
</dbReference>
<dbReference type="InterPro" id="IPR036291">
    <property type="entry name" value="NAD(P)-bd_dom_sf"/>
</dbReference>
<keyword evidence="1 4" id="KW-0560">Oxidoreductase</keyword>
<organism evidence="4 5">
    <name type="scientific">Clostridium ljungdahlii</name>
    <dbReference type="NCBI Taxonomy" id="1538"/>
    <lineage>
        <taxon>Bacteria</taxon>
        <taxon>Bacillati</taxon>
        <taxon>Bacillota</taxon>
        <taxon>Clostridia</taxon>
        <taxon>Eubacteriales</taxon>
        <taxon>Clostridiaceae</taxon>
        <taxon>Clostridium</taxon>
    </lineage>
</organism>
<protein>
    <submittedName>
        <fullName evidence="4">Sorbitol dehydrogenase</fullName>
        <ecNumber evidence="4">1.1.1.14</ecNumber>
    </submittedName>
</protein>
<evidence type="ECO:0000259" key="3">
    <source>
        <dbReference type="Pfam" id="PF08240"/>
    </source>
</evidence>
<dbReference type="PANTHER" id="PTHR43401">
    <property type="entry name" value="L-THREONINE 3-DEHYDROGENASE"/>
    <property type="match status" value="1"/>
</dbReference>
<dbReference type="InterPro" id="IPR011032">
    <property type="entry name" value="GroES-like_sf"/>
</dbReference>
<name>A0A162L7Z7_9CLOT</name>
<reference evidence="4 5" key="1">
    <citation type="journal article" date="2015" name="Biotechnol. Bioeng.">
        <title>Genome sequence and phenotypic characterization of Caulobacter segnis.</title>
        <authorList>
            <person name="Patel S."/>
            <person name="Fletcher B."/>
            <person name="Scott D.C."/>
            <person name="Ely B."/>
        </authorList>
    </citation>
    <scope>NUCLEOTIDE SEQUENCE [LARGE SCALE GENOMIC DNA]</scope>
    <source>
        <strain evidence="4 5">ERI-2</strain>
    </source>
</reference>
<dbReference type="Proteomes" id="UP000077407">
    <property type="component" value="Unassembled WGS sequence"/>
</dbReference>
<evidence type="ECO:0000259" key="2">
    <source>
        <dbReference type="Pfam" id="PF00107"/>
    </source>
</evidence>